<accession>A0A8X7BQ96</accession>
<dbReference type="Proteomes" id="UP000886998">
    <property type="component" value="Unassembled WGS sequence"/>
</dbReference>
<dbReference type="OrthoDB" id="6452558at2759"/>
<organism evidence="1 2">
    <name type="scientific">Trichonephila inaurata madagascariensis</name>
    <dbReference type="NCBI Taxonomy" id="2747483"/>
    <lineage>
        <taxon>Eukaryota</taxon>
        <taxon>Metazoa</taxon>
        <taxon>Ecdysozoa</taxon>
        <taxon>Arthropoda</taxon>
        <taxon>Chelicerata</taxon>
        <taxon>Arachnida</taxon>
        <taxon>Araneae</taxon>
        <taxon>Araneomorphae</taxon>
        <taxon>Entelegynae</taxon>
        <taxon>Araneoidea</taxon>
        <taxon>Nephilidae</taxon>
        <taxon>Trichonephila</taxon>
        <taxon>Trichonephila inaurata</taxon>
    </lineage>
</organism>
<dbReference type="AlphaFoldDB" id="A0A8X7BQ96"/>
<gene>
    <name evidence="1" type="ORF">TNIN_62161</name>
</gene>
<evidence type="ECO:0000313" key="1">
    <source>
        <dbReference type="EMBL" id="GFY38299.1"/>
    </source>
</evidence>
<proteinExistence type="predicted"/>
<keyword evidence="2" id="KW-1185">Reference proteome</keyword>
<name>A0A8X7BQ96_9ARAC</name>
<evidence type="ECO:0000313" key="2">
    <source>
        <dbReference type="Proteomes" id="UP000886998"/>
    </source>
</evidence>
<protein>
    <submittedName>
        <fullName evidence="1">Uncharacterized protein</fullName>
    </submittedName>
</protein>
<comment type="caution">
    <text evidence="1">The sequence shown here is derived from an EMBL/GenBank/DDBJ whole genome shotgun (WGS) entry which is preliminary data.</text>
</comment>
<dbReference type="EMBL" id="BMAV01000775">
    <property type="protein sequence ID" value="GFY38299.1"/>
    <property type="molecule type" value="Genomic_DNA"/>
</dbReference>
<sequence>MEARCSPCQIAEAVVLWGNRIICSQLYENFRDVSTSKCLDAILVTVEHFIRAFEEDFDEIMNAHCTHYMSRKDFVDFILSRCMTLSEENHHANFILTCAFTSRVIFLFHIHFSCFHRTQLASKCLSTVLSEKFGEVFASQMFWKGLVKFCKQVNKDAFFVMNWGLDDFSGFSSDYSDDSSEQTTSEEFENCSSIEIASSNKLAWDEELSANVPKIKKKRPNSVISNEWKHSKKCKNGFQYSLYEFVAESDSPKDLSIESRQNNPKFRNIIVNDAESLSKIRSLIDKCKNSIDVEQFLTDCSDLGGKKANLNPETNFDWVETAGTSIDSSHFCYVCQISKYNSYFVKFSTRYVNEYPNVDLVSDIVLEFKEKV</sequence>
<reference evidence="1" key="1">
    <citation type="submission" date="2020-08" db="EMBL/GenBank/DDBJ databases">
        <title>Multicomponent nature underlies the extraordinary mechanical properties of spider dragline silk.</title>
        <authorList>
            <person name="Kono N."/>
            <person name="Nakamura H."/>
            <person name="Mori M."/>
            <person name="Yoshida Y."/>
            <person name="Ohtoshi R."/>
            <person name="Malay A.D."/>
            <person name="Moran D.A.P."/>
            <person name="Tomita M."/>
            <person name="Numata K."/>
            <person name="Arakawa K."/>
        </authorList>
    </citation>
    <scope>NUCLEOTIDE SEQUENCE</scope>
</reference>